<evidence type="ECO:0008006" key="3">
    <source>
        <dbReference type="Google" id="ProtNLM"/>
    </source>
</evidence>
<name>A0A1B0YEB5_9CAUD</name>
<dbReference type="GeneID" id="29064195"/>
<organism evidence="1 2">
    <name type="scientific">Lactobacillus phage PLE2</name>
    <dbReference type="NCBI Taxonomy" id="1815511"/>
    <lineage>
        <taxon>Viruses</taxon>
        <taxon>Duplodnaviria</taxon>
        <taxon>Heunggongvirae</taxon>
        <taxon>Uroviricota</taxon>
        <taxon>Caudoviricetes</taxon>
        <taxon>Pleeduovirus</taxon>
        <taxon>Pleeduovirus PLE2</taxon>
    </lineage>
</organism>
<accession>A0A1B0YEB5</accession>
<reference evidence="1 2" key="1">
    <citation type="submission" date="2016-02" db="EMBL/GenBank/DDBJ databases">
        <authorList>
            <person name="Wen L."/>
            <person name="He K."/>
            <person name="Yang H."/>
        </authorList>
    </citation>
    <scope>NUCLEOTIDE SEQUENCE [LARGE SCALE GENOMIC DNA]</scope>
</reference>
<dbReference type="EMBL" id="KU848187">
    <property type="protein sequence ID" value="ANJ65500.1"/>
    <property type="molecule type" value="Genomic_DNA"/>
</dbReference>
<evidence type="ECO:0000313" key="2">
    <source>
        <dbReference type="Proteomes" id="UP000207642"/>
    </source>
</evidence>
<dbReference type="KEGG" id="vg:29064195"/>
<keyword evidence="2" id="KW-1185">Reference proteome</keyword>
<dbReference type="OrthoDB" id="7576at10239"/>
<proteinExistence type="predicted"/>
<sequence length="246" mass="27703">MSILPVNKPQTPVDTPRNFFIWGATMSGKSYLAERFPNPLFLNTDGNALANQAPSIQIRNIKSKQGLKQSAIKQLDEIILELENNNPGYETLVLDVIDDMIVMIEQAICVDNGVQTLGDIPYGKGYALFNQVLQELVMDLKSLSMNIVYISRIADLVDDDGKSYEAPSLKTKYYNVINGNSDLVIQTKRVGVRYIRRVTDRRKKYYRSQIDDPKILRILENVVGALEQDANNTVASKTVSNKTKEK</sequence>
<gene>
    <name evidence="1" type="ORF">PLE2_41</name>
</gene>
<dbReference type="RefSeq" id="YP_009282382.1">
    <property type="nucleotide sequence ID" value="NC_031036.1"/>
</dbReference>
<evidence type="ECO:0000313" key="1">
    <source>
        <dbReference type="EMBL" id="ANJ65500.1"/>
    </source>
</evidence>
<dbReference type="Pfam" id="PF13479">
    <property type="entry name" value="AAA_24"/>
    <property type="match status" value="1"/>
</dbReference>
<dbReference type="Proteomes" id="UP000207642">
    <property type="component" value="Segment"/>
</dbReference>
<protein>
    <recommendedName>
        <fullName evidence="3">NTP-binding protein</fullName>
    </recommendedName>
</protein>